<sequence length="565" mass="61952">MMLFSMQQDGSLAGRNRLRLVSFGFIMFFLAISTQLGYLTLWQQRPEKPVIEYSERVPRPDIVDRNGVVLATDVSVFSLYADPRKILDVDEAVELLTATVPGFDAKSLRQKLSQPNRAFVWLKREVSPAEREAIHNLGIPGVGFRAETKRVYPMGRLASHVLGYVDLDSKGIAGIEKFLDDQGALYTASLGEDNTRAMPAMLSIDIRVQHALADELAKGIAKFRAKAGGAIVLNVKSGEVLGLVSLPDFNPNQENKNFTFDQANRMTSGVFELGSVIKAVSFAMALDYGTANLESRFDARAPLVIGRAAIHDFQPTRRILTLPEVFTNSSNIGTARMVLAVDQERHQAFLRRVGLMDRLVTELPENAKPILPKRWGRLVQATVAFGHGFAVQPLQGAQVVAGLLNGGNMLPVTFLKRDVADAQAMGKRVVKPETSKTLRYLFRLNGLEGSARSANAKAPGYRIGGKTGTAEKVVNGRYDKSKNLTVFTGAFPMEDPQYVVMVLMDEPQATPETYGFSTSGWNAVPTAGYIIARIAPLLGIQPELTEDERKEIAKQQAKAAKEGKT</sequence>
<comment type="caution">
    <text evidence="1">The sequence shown here is derived from an EMBL/GenBank/DDBJ whole genome shotgun (WGS) entry which is preliminary data.</text>
</comment>
<reference evidence="1" key="1">
    <citation type="submission" date="2021-01" db="EMBL/GenBank/DDBJ databases">
        <authorList>
            <person name="Sun Q."/>
        </authorList>
    </citation>
    <scope>NUCLEOTIDE SEQUENCE</scope>
    <source>
        <strain evidence="1">YIM B02566</strain>
    </source>
</reference>
<name>A0ACC5QYJ5_9HYPH</name>
<organism evidence="1 2">
    <name type="scientific">Taklimakanibacter albus</name>
    <dbReference type="NCBI Taxonomy" id="2800327"/>
    <lineage>
        <taxon>Bacteria</taxon>
        <taxon>Pseudomonadati</taxon>
        <taxon>Pseudomonadota</taxon>
        <taxon>Alphaproteobacteria</taxon>
        <taxon>Hyphomicrobiales</taxon>
        <taxon>Aestuariivirgaceae</taxon>
        <taxon>Taklimakanibacter</taxon>
    </lineage>
</organism>
<keyword evidence="2" id="KW-1185">Reference proteome</keyword>
<dbReference type="Proteomes" id="UP000616151">
    <property type="component" value="Unassembled WGS sequence"/>
</dbReference>
<dbReference type="EMBL" id="JAENHL010000004">
    <property type="protein sequence ID" value="MBK1865465.1"/>
    <property type="molecule type" value="Genomic_DNA"/>
</dbReference>
<accession>A0ACC5QYJ5</accession>
<protein>
    <submittedName>
        <fullName evidence="1">Penicillin-binding protein 2</fullName>
    </submittedName>
</protein>
<evidence type="ECO:0000313" key="1">
    <source>
        <dbReference type="EMBL" id="MBK1865465.1"/>
    </source>
</evidence>
<evidence type="ECO:0000313" key="2">
    <source>
        <dbReference type="Proteomes" id="UP000616151"/>
    </source>
</evidence>
<proteinExistence type="predicted"/>
<gene>
    <name evidence="1" type="ORF">JHL16_03810</name>
</gene>